<reference evidence="1" key="1">
    <citation type="submission" date="2021-01" db="EMBL/GenBank/DDBJ databases">
        <authorList>
            <consortium name="Genoscope - CEA"/>
            <person name="William W."/>
        </authorList>
    </citation>
    <scope>NUCLEOTIDE SEQUENCE</scope>
</reference>
<sequence length="108" mass="13441">MFIWEFNVNSYIFQVQVFVLDMLKFIKEMKNYVQKRFYQVQLLFEELQQIYPQCTDWDVILLLDLSNKSFDRAFKLLKESNYFVQYYLQVQSLKNVDRNGLENRWKKR</sequence>
<proteinExistence type="predicted"/>
<comment type="caution">
    <text evidence="1">The sequence shown here is derived from an EMBL/GenBank/DDBJ whole genome shotgun (WGS) entry which is preliminary data.</text>
</comment>
<accession>A0A8S1TK65</accession>
<keyword evidence="2" id="KW-1185">Reference proteome</keyword>
<dbReference type="AlphaFoldDB" id="A0A8S1TK65"/>
<name>A0A8S1TK65_9CILI</name>
<dbReference type="EMBL" id="CAJJDO010000024">
    <property type="protein sequence ID" value="CAD8153385.1"/>
    <property type="molecule type" value="Genomic_DNA"/>
</dbReference>
<organism evidence="1 2">
    <name type="scientific">Paramecium pentaurelia</name>
    <dbReference type="NCBI Taxonomy" id="43138"/>
    <lineage>
        <taxon>Eukaryota</taxon>
        <taxon>Sar</taxon>
        <taxon>Alveolata</taxon>
        <taxon>Ciliophora</taxon>
        <taxon>Intramacronucleata</taxon>
        <taxon>Oligohymenophorea</taxon>
        <taxon>Peniculida</taxon>
        <taxon>Parameciidae</taxon>
        <taxon>Paramecium</taxon>
    </lineage>
</organism>
<gene>
    <name evidence="1" type="ORF">PPENT_87.1.T0240179</name>
</gene>
<dbReference type="OrthoDB" id="297495at2759"/>
<protein>
    <submittedName>
        <fullName evidence="1">Uncharacterized protein</fullName>
    </submittedName>
</protein>
<evidence type="ECO:0000313" key="2">
    <source>
        <dbReference type="Proteomes" id="UP000689195"/>
    </source>
</evidence>
<dbReference type="Proteomes" id="UP000689195">
    <property type="component" value="Unassembled WGS sequence"/>
</dbReference>
<evidence type="ECO:0000313" key="1">
    <source>
        <dbReference type="EMBL" id="CAD8153385.1"/>
    </source>
</evidence>